<keyword evidence="2" id="KW-0805">Transcription regulation</keyword>
<dbReference type="HOGENOM" id="CLU_010813_1_1_1"/>
<feature type="domain" description="Xylanolytic transcriptional activator regulatory" evidence="9">
    <location>
        <begin position="401"/>
        <end position="480"/>
    </location>
</feature>
<keyword evidence="8" id="KW-1133">Transmembrane helix</keyword>
<reference evidence="11" key="1">
    <citation type="journal article" date="2011" name="PLoS Pathog.">
        <title>Comparative genomics yields insights into niche adaptation of plant vascular wilt pathogens.</title>
        <authorList>
            <person name="Klosterman S.J."/>
            <person name="Subbarao K.V."/>
            <person name="Kang S."/>
            <person name="Veronese P."/>
            <person name="Gold S.E."/>
            <person name="Thomma B.P.H.J."/>
            <person name="Chen Z."/>
            <person name="Henrissat B."/>
            <person name="Lee Y.-H."/>
            <person name="Park J."/>
            <person name="Garcia-Pedrajas M.D."/>
            <person name="Barbara D.J."/>
            <person name="Anchieta A."/>
            <person name="de Jonge R."/>
            <person name="Santhanam P."/>
            <person name="Maruthachalam K."/>
            <person name="Atallah Z."/>
            <person name="Amyotte S.G."/>
            <person name="Paz Z."/>
            <person name="Inderbitzin P."/>
            <person name="Hayes R.J."/>
            <person name="Heiman D.I."/>
            <person name="Young S."/>
            <person name="Zeng Q."/>
            <person name="Engels R."/>
            <person name="Galagan J."/>
            <person name="Cuomo C.A."/>
            <person name="Dobinson K.F."/>
            <person name="Ma L.-J."/>
        </authorList>
    </citation>
    <scope>NUCLEOTIDE SEQUENCE [LARGE SCALE GENOMIC DNA]</scope>
    <source>
        <strain evidence="11">VaMs.102 / ATCC MYA-4576 / FGSC 10136</strain>
    </source>
</reference>
<feature type="region of interest" description="Disordered" evidence="7">
    <location>
        <begin position="153"/>
        <end position="182"/>
    </location>
</feature>
<keyword evidence="8" id="KW-0812">Transmembrane</keyword>
<name>C9SNA9_VERA1</name>
<dbReference type="RefSeq" id="XP_003003941.1">
    <property type="nucleotide sequence ID" value="XM_003003895.1"/>
</dbReference>
<dbReference type="STRING" id="526221.C9SNA9"/>
<dbReference type="InterPro" id="IPR050987">
    <property type="entry name" value="AtrR-like"/>
</dbReference>
<dbReference type="OrthoDB" id="4116913at2759"/>
<feature type="coiled-coil region" evidence="6">
    <location>
        <begin position="125"/>
        <end position="152"/>
    </location>
</feature>
<dbReference type="Pfam" id="PF04082">
    <property type="entry name" value="Fungal_trans"/>
    <property type="match status" value="1"/>
</dbReference>
<dbReference type="KEGG" id="val:VDBG_06384"/>
<evidence type="ECO:0000313" key="11">
    <source>
        <dbReference type="Proteomes" id="UP000008698"/>
    </source>
</evidence>
<dbReference type="PANTHER" id="PTHR46910">
    <property type="entry name" value="TRANSCRIPTION FACTOR PDR1"/>
    <property type="match status" value="1"/>
</dbReference>
<dbReference type="EMBL" id="DS985220">
    <property type="protein sequence ID" value="EEY20274.1"/>
    <property type="molecule type" value="Genomic_DNA"/>
</dbReference>
<accession>C9SNA9</accession>
<keyword evidence="5" id="KW-0539">Nucleus</keyword>
<evidence type="ECO:0000256" key="1">
    <source>
        <dbReference type="ARBA" id="ARBA00004123"/>
    </source>
</evidence>
<keyword evidence="3" id="KW-0238">DNA-binding</keyword>
<keyword evidence="8" id="KW-0472">Membrane</keyword>
<dbReference type="GO" id="GO:0003700">
    <property type="term" value="F:DNA-binding transcription factor activity"/>
    <property type="evidence" value="ECO:0007669"/>
    <property type="project" value="InterPro"/>
</dbReference>
<dbReference type="SMART" id="SM00906">
    <property type="entry name" value="Fungal_trans"/>
    <property type="match status" value="1"/>
</dbReference>
<evidence type="ECO:0000313" key="10">
    <source>
        <dbReference type="EMBL" id="EEY20274.1"/>
    </source>
</evidence>
<evidence type="ECO:0000256" key="7">
    <source>
        <dbReference type="SAM" id="MobiDB-lite"/>
    </source>
</evidence>
<dbReference type="AlphaFoldDB" id="C9SNA9"/>
<proteinExistence type="predicted"/>
<dbReference type="CDD" id="cd12148">
    <property type="entry name" value="fungal_TF_MHR"/>
    <property type="match status" value="1"/>
</dbReference>
<dbReference type="GeneID" id="9535535"/>
<evidence type="ECO:0000256" key="2">
    <source>
        <dbReference type="ARBA" id="ARBA00023015"/>
    </source>
</evidence>
<evidence type="ECO:0000256" key="5">
    <source>
        <dbReference type="ARBA" id="ARBA00023242"/>
    </source>
</evidence>
<dbReference type="GO" id="GO:0003677">
    <property type="term" value="F:DNA binding"/>
    <property type="evidence" value="ECO:0007669"/>
    <property type="project" value="UniProtKB-KW"/>
</dbReference>
<dbReference type="GO" id="GO:0005634">
    <property type="term" value="C:nucleus"/>
    <property type="evidence" value="ECO:0007669"/>
    <property type="project" value="UniProtKB-SubCell"/>
</dbReference>
<evidence type="ECO:0000256" key="3">
    <source>
        <dbReference type="ARBA" id="ARBA00023125"/>
    </source>
</evidence>
<keyword evidence="11" id="KW-1185">Reference proteome</keyword>
<sequence>MFFYGSFSSAYLDVATPRRILAPRSEEYIARVVVLGIFYGTMGVLVLSCTVTLVRGITKAYRNPDQYGPRTGGTESPSRTRIQGIAKAVLDTIPVIHFHNTNDVISGDDIELRPKFDVWSGRCPLWATSNAIRELQRRIQQLEGDLVQQNTHGLPQITTPRSDVSITSPGTEQVGSPHSHYSSNNTVLSCASGFPTPPVVTEDVAAEPQPLSSRVQNLGNNWYFRGLPILSERGRRWMSSRTGHEVLLKTFLAFNGHAHTVPKSASRAGSDIDSRQPNELPSKSTTEEAIRTVYASYFRYSFPVLDDTFLHETVTKAYNPLKDKIAARSSLSAKACVWALHAISRRMKPAWYSPLYLDGEMCATRAQTLLSIVIEESCIETLQAILLVQAYRSSSGQWRSYSSLHLHACRIVCDLGGHHSHPAMYARIDDVLDEQRCHYIRELFWLCYLADKDVSFRSGRPPLLTETYCDISLPKGLETSDSAENQDIHLMMESTFRLPSDPLRRSGTAKGDESLPEDLHKVVHSSVDISLEAGRSTLIFLKASVDVLEEGAFGHISFYVPIAAMAIFVNVLIHPLSPGPQNDLKILIEAIETIQSIPLRRLSYDETIYLQELSDFIMELFRLGNSAIWKAKKSGESPASVEGIETSS</sequence>
<protein>
    <submittedName>
        <fullName evidence="10">C6 zinc finger domain-containing protein</fullName>
    </submittedName>
</protein>
<keyword evidence="4" id="KW-0804">Transcription</keyword>
<feature type="region of interest" description="Disordered" evidence="7">
    <location>
        <begin position="261"/>
        <end position="285"/>
    </location>
</feature>
<dbReference type="eggNOG" id="ENOG502SKXY">
    <property type="taxonomic scope" value="Eukaryota"/>
</dbReference>
<evidence type="ECO:0000256" key="6">
    <source>
        <dbReference type="SAM" id="Coils"/>
    </source>
</evidence>
<evidence type="ECO:0000256" key="8">
    <source>
        <dbReference type="SAM" id="Phobius"/>
    </source>
</evidence>
<dbReference type="InterPro" id="IPR007219">
    <property type="entry name" value="XnlR_reg_dom"/>
</dbReference>
<dbReference type="Proteomes" id="UP000008698">
    <property type="component" value="Unassembled WGS sequence"/>
</dbReference>
<evidence type="ECO:0000259" key="9">
    <source>
        <dbReference type="SMART" id="SM00906"/>
    </source>
</evidence>
<feature type="transmembrane region" description="Helical" evidence="8">
    <location>
        <begin position="28"/>
        <end position="54"/>
    </location>
</feature>
<dbReference type="GO" id="GO:0008270">
    <property type="term" value="F:zinc ion binding"/>
    <property type="evidence" value="ECO:0007669"/>
    <property type="project" value="InterPro"/>
</dbReference>
<comment type="subcellular location">
    <subcellularLocation>
        <location evidence="1">Nucleus</location>
    </subcellularLocation>
</comment>
<gene>
    <name evidence="10" type="ORF">VDBG_06384</name>
</gene>
<dbReference type="PANTHER" id="PTHR46910:SF37">
    <property type="entry name" value="ZN(II)2CYS6 TRANSCRIPTION FACTOR (EUROFUNG)"/>
    <property type="match status" value="1"/>
</dbReference>
<evidence type="ECO:0000256" key="4">
    <source>
        <dbReference type="ARBA" id="ARBA00023163"/>
    </source>
</evidence>
<dbReference type="GO" id="GO:0006351">
    <property type="term" value="P:DNA-templated transcription"/>
    <property type="evidence" value="ECO:0007669"/>
    <property type="project" value="InterPro"/>
</dbReference>
<organism evidence="11">
    <name type="scientific">Verticillium alfalfae (strain VaMs.102 / ATCC MYA-4576 / FGSC 10136)</name>
    <name type="common">Verticillium wilt of alfalfa</name>
    <name type="synonym">Verticillium albo-atrum</name>
    <dbReference type="NCBI Taxonomy" id="526221"/>
    <lineage>
        <taxon>Eukaryota</taxon>
        <taxon>Fungi</taxon>
        <taxon>Dikarya</taxon>
        <taxon>Ascomycota</taxon>
        <taxon>Pezizomycotina</taxon>
        <taxon>Sordariomycetes</taxon>
        <taxon>Hypocreomycetidae</taxon>
        <taxon>Glomerellales</taxon>
        <taxon>Plectosphaerellaceae</taxon>
        <taxon>Verticillium</taxon>
    </lineage>
</organism>
<keyword evidence="6" id="KW-0175">Coiled coil</keyword>